<accession>A0AAI9X7E4</accession>
<reference evidence="2" key="1">
    <citation type="submission" date="2015-06" db="EMBL/GenBank/DDBJ databases">
        <authorList>
            <person name="Nguyen H."/>
        </authorList>
    </citation>
    <scope>NUCLEOTIDE SEQUENCE</scope>
    <source>
        <strain evidence="2">DAOM 180753</strain>
    </source>
</reference>
<organism evidence="2 3">
    <name type="scientific">Penicillium thymicola</name>
    <dbReference type="NCBI Taxonomy" id="293382"/>
    <lineage>
        <taxon>Eukaryota</taxon>
        <taxon>Fungi</taxon>
        <taxon>Dikarya</taxon>
        <taxon>Ascomycota</taxon>
        <taxon>Pezizomycotina</taxon>
        <taxon>Eurotiomycetes</taxon>
        <taxon>Eurotiomycetidae</taxon>
        <taxon>Eurotiales</taxon>
        <taxon>Aspergillaceae</taxon>
        <taxon>Penicillium</taxon>
    </lineage>
</organism>
<dbReference type="Proteomes" id="UP001227192">
    <property type="component" value="Unassembled WGS sequence"/>
</dbReference>
<evidence type="ECO:0000256" key="1">
    <source>
        <dbReference type="SAM" id="MobiDB-lite"/>
    </source>
</evidence>
<gene>
    <name evidence="2" type="ORF">VN97_g7064</name>
</gene>
<feature type="region of interest" description="Disordered" evidence="1">
    <location>
        <begin position="127"/>
        <end position="155"/>
    </location>
</feature>
<reference evidence="2" key="2">
    <citation type="journal article" date="2016" name="Fungal Biol.">
        <title>Ochratoxin A production by Penicillium thymicola.</title>
        <authorList>
            <person name="Nguyen H.D.T."/>
            <person name="McMullin D.R."/>
            <person name="Ponomareva E."/>
            <person name="Riley R."/>
            <person name="Pomraning K.R."/>
            <person name="Baker S.E."/>
            <person name="Seifert K.A."/>
        </authorList>
    </citation>
    <scope>NUCLEOTIDE SEQUENCE</scope>
    <source>
        <strain evidence="2">DAOM 180753</strain>
    </source>
</reference>
<evidence type="ECO:0000313" key="3">
    <source>
        <dbReference type="Proteomes" id="UP001227192"/>
    </source>
</evidence>
<feature type="compositionally biased region" description="Polar residues" evidence="1">
    <location>
        <begin position="132"/>
        <end position="142"/>
    </location>
</feature>
<dbReference type="EMBL" id="LACB01000217">
    <property type="protein sequence ID" value="KAJ9486284.1"/>
    <property type="molecule type" value="Genomic_DNA"/>
</dbReference>
<sequence>MMATCVLNNGLKAGSWCIPSEVDTTNSPSYSSTSTPSTSTPLNFEEVLLPRIGDIHPHPGIYKVDAPLTPPDSTAMAPHFFNKLFKRKKKGPEEPRFTLRECSPNAIGIWDSTCEINGDIFQSMEAADPTRATPSQPWSSTEKLPAAKFTLSSPG</sequence>
<protein>
    <submittedName>
        <fullName evidence="2">Uncharacterized protein</fullName>
    </submittedName>
</protein>
<comment type="caution">
    <text evidence="2">The sequence shown here is derived from an EMBL/GenBank/DDBJ whole genome shotgun (WGS) entry which is preliminary data.</text>
</comment>
<evidence type="ECO:0000313" key="2">
    <source>
        <dbReference type="EMBL" id="KAJ9486284.1"/>
    </source>
</evidence>
<dbReference type="AlphaFoldDB" id="A0AAI9X7E4"/>
<keyword evidence="3" id="KW-1185">Reference proteome</keyword>
<proteinExistence type="predicted"/>
<name>A0AAI9X7E4_PENTH</name>